<evidence type="ECO:0000256" key="7">
    <source>
        <dbReference type="ARBA" id="ARBA00023136"/>
    </source>
</evidence>
<evidence type="ECO:0000256" key="1">
    <source>
        <dbReference type="ARBA" id="ARBA00004141"/>
    </source>
</evidence>
<evidence type="ECO:0000256" key="5">
    <source>
        <dbReference type="ARBA" id="ARBA00022970"/>
    </source>
</evidence>
<dbReference type="PANTHER" id="PTHR22950:SF692">
    <property type="entry name" value="TRANSMEMBRANE AMINO ACID TRANSPORTER FAMILY PROTEIN"/>
    <property type="match status" value="1"/>
</dbReference>
<comment type="similarity">
    <text evidence="2">Belongs to the amino acid/polyamine transporter 2 family.</text>
</comment>
<dbReference type="Proteomes" id="UP000093000">
    <property type="component" value="Unassembled WGS sequence"/>
</dbReference>
<dbReference type="EMBL" id="LUGH01000382">
    <property type="protein sequence ID" value="OBZ85571.1"/>
    <property type="molecule type" value="Genomic_DNA"/>
</dbReference>
<keyword evidence="3" id="KW-0813">Transport</keyword>
<feature type="transmembrane region" description="Helical" evidence="8">
    <location>
        <begin position="375"/>
        <end position="397"/>
    </location>
</feature>
<feature type="transmembrane region" description="Helical" evidence="8">
    <location>
        <begin position="92"/>
        <end position="114"/>
    </location>
</feature>
<dbReference type="GO" id="GO:0015179">
    <property type="term" value="F:L-amino acid transmembrane transporter activity"/>
    <property type="evidence" value="ECO:0007669"/>
    <property type="project" value="TreeGrafter"/>
</dbReference>
<evidence type="ECO:0000256" key="4">
    <source>
        <dbReference type="ARBA" id="ARBA00022692"/>
    </source>
</evidence>
<keyword evidence="11" id="KW-1185">Reference proteome</keyword>
<evidence type="ECO:0000256" key="8">
    <source>
        <dbReference type="SAM" id="Phobius"/>
    </source>
</evidence>
<dbReference type="InterPro" id="IPR013057">
    <property type="entry name" value="AA_transpt_TM"/>
</dbReference>
<dbReference type="STRING" id="101091.A0A1C7N8Y4"/>
<dbReference type="PANTHER" id="PTHR22950">
    <property type="entry name" value="AMINO ACID TRANSPORTER"/>
    <property type="match status" value="1"/>
</dbReference>
<feature type="transmembrane region" description="Helical" evidence="8">
    <location>
        <begin position="342"/>
        <end position="363"/>
    </location>
</feature>
<evidence type="ECO:0000313" key="10">
    <source>
        <dbReference type="EMBL" id="OBZ85571.1"/>
    </source>
</evidence>
<evidence type="ECO:0000313" key="11">
    <source>
        <dbReference type="Proteomes" id="UP000093000"/>
    </source>
</evidence>
<keyword evidence="7 8" id="KW-0472">Membrane</keyword>
<comment type="subcellular location">
    <subcellularLocation>
        <location evidence="1">Membrane</location>
        <topology evidence="1">Multi-pass membrane protein</topology>
    </subcellularLocation>
</comment>
<gene>
    <name evidence="10" type="primary">unc-47_0</name>
    <name evidence="10" type="ORF">A0J61_06377</name>
</gene>
<feature type="transmembrane region" description="Helical" evidence="8">
    <location>
        <begin position="276"/>
        <end position="295"/>
    </location>
</feature>
<evidence type="ECO:0000259" key="9">
    <source>
        <dbReference type="Pfam" id="PF01490"/>
    </source>
</evidence>
<organism evidence="10 11">
    <name type="scientific">Choanephora cucurbitarum</name>
    <dbReference type="NCBI Taxonomy" id="101091"/>
    <lineage>
        <taxon>Eukaryota</taxon>
        <taxon>Fungi</taxon>
        <taxon>Fungi incertae sedis</taxon>
        <taxon>Mucoromycota</taxon>
        <taxon>Mucoromycotina</taxon>
        <taxon>Mucoromycetes</taxon>
        <taxon>Mucorales</taxon>
        <taxon>Mucorineae</taxon>
        <taxon>Choanephoraceae</taxon>
        <taxon>Choanephoroideae</taxon>
        <taxon>Choanephora</taxon>
    </lineage>
</organism>
<reference evidence="10 11" key="1">
    <citation type="submission" date="2016-03" db="EMBL/GenBank/DDBJ databases">
        <title>Choanephora cucurbitarum.</title>
        <authorList>
            <person name="Min B."/>
            <person name="Park H."/>
            <person name="Park J.-H."/>
            <person name="Shin H.-D."/>
            <person name="Choi I.-G."/>
        </authorList>
    </citation>
    <scope>NUCLEOTIDE SEQUENCE [LARGE SCALE GENOMIC DNA]</scope>
    <source>
        <strain evidence="10 11">KUS-F28377</strain>
    </source>
</reference>
<dbReference type="OrthoDB" id="40134at2759"/>
<evidence type="ECO:0000256" key="3">
    <source>
        <dbReference type="ARBA" id="ARBA00022448"/>
    </source>
</evidence>
<dbReference type="GO" id="GO:0005774">
    <property type="term" value="C:vacuolar membrane"/>
    <property type="evidence" value="ECO:0007669"/>
    <property type="project" value="TreeGrafter"/>
</dbReference>
<feature type="transmembrane region" description="Helical" evidence="8">
    <location>
        <begin position="48"/>
        <end position="72"/>
    </location>
</feature>
<feature type="transmembrane region" description="Helical" evidence="8">
    <location>
        <begin position="20"/>
        <end position="41"/>
    </location>
</feature>
<dbReference type="AlphaFoldDB" id="A0A1C7N8Y4"/>
<sequence length="411" mass="46144">MESVLKSNDQTKGNISNTSTLSNIICVVAGTGILAIAHALSKAGWIGLLFLILGALMSHFTGIILIQCLYAHKHQRFQDYADLGYAAFGRPGQVIGWLFSQLFLFLTPTIYMILASENMSEIFMVHYGIPWLDRHMCIWILSAVVGIPFMLVRNLRDVSFLSTFACMATFCLLLIVCVASLSNIRDMTGVHHKIAIAKNIPLAFSTFSFSYCGHVFYPHLEVSMKTPSRWPKVLLVSTCVIGLMYLVMGFTCYLVYGQAVVSPIYRSLPRGASQLMAMLVITLHVLLAIPLYLYAFTLSIESWFYRPSDGNKKMQIMVRMIEMMVCCLLAMFIPYFSDFMVLVGSVFSDTLSFILPSIFWIKLNWHTLSDMRHGYLKLCACLVIASIGIICAIFGTMDAANTLVYDFKRII</sequence>
<protein>
    <submittedName>
        <fullName evidence="10">Vesicular GABA transporter</fullName>
    </submittedName>
</protein>
<name>A0A1C7N8Y4_9FUNG</name>
<feature type="domain" description="Amino acid transporter transmembrane" evidence="9">
    <location>
        <begin position="14"/>
        <end position="397"/>
    </location>
</feature>
<keyword evidence="5" id="KW-0029">Amino-acid transport</keyword>
<dbReference type="Pfam" id="PF01490">
    <property type="entry name" value="Aa_trans"/>
    <property type="match status" value="1"/>
</dbReference>
<feature type="transmembrane region" description="Helical" evidence="8">
    <location>
        <begin position="135"/>
        <end position="152"/>
    </location>
</feature>
<comment type="caution">
    <text evidence="10">The sequence shown here is derived from an EMBL/GenBank/DDBJ whole genome shotgun (WGS) entry which is preliminary data.</text>
</comment>
<evidence type="ECO:0000256" key="2">
    <source>
        <dbReference type="ARBA" id="ARBA00008066"/>
    </source>
</evidence>
<dbReference type="InParanoid" id="A0A1C7N8Y4"/>
<feature type="transmembrane region" description="Helical" evidence="8">
    <location>
        <begin position="316"/>
        <end position="336"/>
    </location>
</feature>
<feature type="transmembrane region" description="Helical" evidence="8">
    <location>
        <begin position="158"/>
        <end position="181"/>
    </location>
</feature>
<proteinExistence type="inferred from homology"/>
<evidence type="ECO:0000256" key="6">
    <source>
        <dbReference type="ARBA" id="ARBA00022989"/>
    </source>
</evidence>
<keyword evidence="6 8" id="KW-1133">Transmembrane helix</keyword>
<feature type="transmembrane region" description="Helical" evidence="8">
    <location>
        <begin position="233"/>
        <end position="256"/>
    </location>
</feature>
<keyword evidence="4 8" id="KW-0812">Transmembrane</keyword>
<accession>A0A1C7N8Y4</accession>